<dbReference type="Pfam" id="PF13086">
    <property type="entry name" value="AAA_11"/>
    <property type="match status" value="1"/>
</dbReference>
<keyword evidence="13" id="KW-0238">DNA-binding</keyword>
<keyword evidence="3 13" id="KW-0004">4Fe-4S</keyword>
<dbReference type="GO" id="GO:0017108">
    <property type="term" value="F:5'-flap endonuclease activity"/>
    <property type="evidence" value="ECO:0007669"/>
    <property type="project" value="UniProtKB-UniRule"/>
</dbReference>
<accession>A0A3B0QJ53</accession>
<keyword evidence="11 13" id="KW-0511">Multifunctional enzyme</keyword>
<feature type="domain" description="DNA2/NAM7 helicase helicase" evidence="15">
    <location>
        <begin position="715"/>
        <end position="795"/>
    </location>
</feature>
<proteinExistence type="evidence at transcript level"/>
<dbReference type="AlphaFoldDB" id="A0A3B0QJ53"/>
<evidence type="ECO:0000256" key="4">
    <source>
        <dbReference type="ARBA" id="ARBA00022705"/>
    </source>
</evidence>
<reference evidence="16" key="1">
    <citation type="submission" date="2018-09" db="EMBL/GenBank/DDBJ databases">
        <authorList>
            <person name="Parvin R."/>
            <person name="Begum J.A."/>
            <person name="Chowdhury E.H."/>
            <person name="Islam M.R."/>
            <person name="Harder T."/>
        </authorList>
    </citation>
    <scope>NUCLEOTIDE SEQUENCE</scope>
</reference>
<dbReference type="InterPro" id="IPR045055">
    <property type="entry name" value="DNA2/NAM7-like"/>
</dbReference>
<dbReference type="EC" id="3.1.-.-" evidence="13"/>
<feature type="domain" description="DNA replication factor Dna2 N-terminal" evidence="14">
    <location>
        <begin position="39"/>
        <end position="242"/>
    </location>
</feature>
<keyword evidence="9 13" id="KW-0067">ATP-binding</keyword>
<organism evidence="16">
    <name type="scientific">Psoroptes ovis</name>
    <name type="common">Sheep scab mite</name>
    <dbReference type="NCBI Taxonomy" id="83912"/>
    <lineage>
        <taxon>Eukaryota</taxon>
        <taxon>Metazoa</taxon>
        <taxon>Ecdysozoa</taxon>
        <taxon>Arthropoda</taxon>
        <taxon>Chelicerata</taxon>
        <taxon>Arachnida</taxon>
        <taxon>Acari</taxon>
        <taxon>Acariformes</taxon>
        <taxon>Sarcoptiformes</taxon>
        <taxon>Astigmata</taxon>
        <taxon>Psoroptidia</taxon>
        <taxon>Sarcoptoidea</taxon>
        <taxon>Psoroptidae</taxon>
        <taxon>Psoroptes</taxon>
    </lineage>
</organism>
<comment type="function">
    <text evidence="13">Key enzyme involved in DNA replication and DNA repair. Involved in Okazaki fragments processing by cleaving long flaps that escape FEN1: flaps that are longer than 27 nucleotides are coated by replication protein A complex (RPA), leading to recruit DNA2 which cleaves the flap until it is too short to bind RPA and becomes a substrate for FEN1. Also involved in 5'-end resection of DNA during double-strand break (DSB) repair by mediating the cleavage of 5'-ssDNA.</text>
</comment>
<keyword evidence="13" id="KW-0234">DNA repair</keyword>
<dbReference type="GO" id="GO:0017116">
    <property type="term" value="F:single-stranded DNA helicase activity"/>
    <property type="evidence" value="ECO:0007669"/>
    <property type="project" value="UniProtKB-UniRule"/>
</dbReference>
<dbReference type="Gene3D" id="3.90.320.10">
    <property type="match status" value="1"/>
</dbReference>
<dbReference type="GO" id="GO:0046872">
    <property type="term" value="F:metal ion binding"/>
    <property type="evidence" value="ECO:0007669"/>
    <property type="project" value="UniProtKB-UniRule"/>
</dbReference>
<dbReference type="EMBL" id="LS999119">
    <property type="protein sequence ID" value="SZF06437.1"/>
    <property type="molecule type" value="mRNA"/>
</dbReference>
<dbReference type="GO" id="GO:0005694">
    <property type="term" value="C:chromosome"/>
    <property type="evidence" value="ECO:0007669"/>
    <property type="project" value="UniProtKB-SubCell"/>
</dbReference>
<dbReference type="GO" id="GO:0005737">
    <property type="term" value="C:cytoplasm"/>
    <property type="evidence" value="ECO:0007669"/>
    <property type="project" value="TreeGrafter"/>
</dbReference>
<comment type="similarity">
    <text evidence="2 13">Belongs to the DNA2/NAM7 helicase family.</text>
</comment>
<keyword evidence="5 13" id="KW-0479">Metal-binding</keyword>
<keyword evidence="10 13" id="KW-0539">Nucleus</keyword>
<keyword evidence="13" id="KW-0540">Nuclease</keyword>
<evidence type="ECO:0000256" key="10">
    <source>
        <dbReference type="ARBA" id="ARBA00023242"/>
    </source>
</evidence>
<evidence type="ECO:0000256" key="8">
    <source>
        <dbReference type="ARBA" id="ARBA00022806"/>
    </source>
</evidence>
<evidence type="ECO:0000256" key="13">
    <source>
        <dbReference type="RuleBase" id="RU367041"/>
    </source>
</evidence>
<sequence>MKKIPTRFVVTNYCYNNSDNNTDNRKELHLDLLTTFYINENNEKYKCILRDFWINLNIKLNDYVNVFDAKIESNKNAANTLIIDNNDGLIIIRPDVLIPITTLMMATYCMRKAWLSKMFQIFGEPSKALLIGTIVHEIFQECIQNQLLDVEQINSFTNNSIISKYTLELYDLNITREDLLKDIRPYIDSISKWLKIYTDNDSSKEKLLNEEKLFTIQRLHDVENNIWSTKYGFIGKIDLSIEAIIEDKFTKAKYSNLIPLELKTGKHTFSSSHTGQVILYSIIMGDKYVNYKSFGGYLLYLKDNPHTQCISTNRHAIRDLIILRNQFVRYFDKLGFIDEVNYKNVIMKGPPALNSSYACERCEHNLDCSLIYRCFDQNLYDYDQKNSSHISSMITSHLRAKDMEFFQKWCELLEIERQHCMASEEFVDFWNHRSEDCERVGLGLSRMKIKNKNNGIVVFHRHPKQSMLPKKFFQLNNDLKINPTLLEERSVIISEELMNPTKTIEIYGNFCRKLCLTVGYIESFSDDLEEISIRLEKEICQLNPQTIYRLDFLKNISNRAMMINFSNLLRLMYGDEDKRAKELREIIIHGHVPKSNYNGYKFGTYNQLFNCEILSKLNIQQKRCILGILKTKCSLIFGSPGSGKTQTIVALIQILVKHGYSVLVTSYTHAAVDNILLKLVQFNDEYNQNVDFLRLGSVKRIYQKLLKFSDYERTKEYLETENINALHKLYSTIPVVSATCLGIFNHPLFRKRKFDYCIIDEASQVFLCTSLGPLFNCHNFILVGDQKQLPPVVQSHYARHNGLDESLFSRLLNTTNNQNIGEFDDDYIENNFDKDNKNNAMTIKIFPLFIQYRMNKIIMDIANRLTYDNKLKCANEQIEQISLLDYLSTSISDQKILEQYRQTYLSKIISPNLNDSVVFIDTSGLEMAYEIYDNDGDNPIM</sequence>
<dbReference type="GO" id="GO:0006281">
    <property type="term" value="P:DNA repair"/>
    <property type="evidence" value="ECO:0007669"/>
    <property type="project" value="UniProtKB-KW"/>
</dbReference>
<dbReference type="InterPro" id="IPR014808">
    <property type="entry name" value="DNA_replication_fac_Dna2_N"/>
</dbReference>
<dbReference type="PANTHER" id="PTHR10887:SF433">
    <property type="entry name" value="DNA REPLICATION ATP-DEPENDENT HELICASE_NUCLEASE DNA2"/>
    <property type="match status" value="1"/>
</dbReference>
<comment type="catalytic activity">
    <reaction evidence="12 13">
        <text>ATP + H2O = ADP + phosphate + H(+)</text>
        <dbReference type="Rhea" id="RHEA:13065"/>
        <dbReference type="ChEBI" id="CHEBI:15377"/>
        <dbReference type="ChEBI" id="CHEBI:15378"/>
        <dbReference type="ChEBI" id="CHEBI:30616"/>
        <dbReference type="ChEBI" id="CHEBI:43474"/>
        <dbReference type="ChEBI" id="CHEBI:456216"/>
        <dbReference type="EC" id="3.6.4.12"/>
    </reaction>
</comment>
<dbReference type="GO" id="GO:0071932">
    <property type="term" value="P:replication fork reversal"/>
    <property type="evidence" value="ECO:0007669"/>
    <property type="project" value="TreeGrafter"/>
</dbReference>
<keyword evidence="6 13" id="KW-0547">Nucleotide-binding</keyword>
<gene>
    <name evidence="16" type="primary">PSOVI05g05100</name>
</gene>
<dbReference type="InterPro" id="IPR041677">
    <property type="entry name" value="DNA2/NAM7_AAA_11"/>
</dbReference>
<evidence type="ECO:0000256" key="3">
    <source>
        <dbReference type="ARBA" id="ARBA00022485"/>
    </source>
</evidence>
<evidence type="ECO:0000313" key="16">
    <source>
        <dbReference type="EMBL" id="SZF06437.1"/>
    </source>
</evidence>
<evidence type="ECO:0000256" key="9">
    <source>
        <dbReference type="ARBA" id="ARBA00022840"/>
    </source>
</evidence>
<dbReference type="GO" id="GO:0005634">
    <property type="term" value="C:nucleus"/>
    <property type="evidence" value="ECO:0007669"/>
    <property type="project" value="UniProtKB-SubCell"/>
</dbReference>
<keyword evidence="4 13" id="KW-0235">DNA replication</keyword>
<dbReference type="GO" id="GO:0003677">
    <property type="term" value="F:DNA binding"/>
    <property type="evidence" value="ECO:0007669"/>
    <property type="project" value="UniProtKB-UniRule"/>
</dbReference>
<dbReference type="SUPFAM" id="SSF52540">
    <property type="entry name" value="P-loop containing nucleoside triphosphate hydrolases"/>
    <property type="match status" value="1"/>
</dbReference>
<keyword evidence="13" id="KW-0408">Iron</keyword>
<keyword evidence="7 13" id="KW-0378">Hydrolase</keyword>
<evidence type="ECO:0000256" key="5">
    <source>
        <dbReference type="ARBA" id="ARBA00022723"/>
    </source>
</evidence>
<keyword evidence="13" id="KW-0158">Chromosome</keyword>
<evidence type="ECO:0000256" key="6">
    <source>
        <dbReference type="ARBA" id="ARBA00022741"/>
    </source>
</evidence>
<dbReference type="InterPro" id="IPR011604">
    <property type="entry name" value="PDDEXK-like_dom_sf"/>
</dbReference>
<dbReference type="GO" id="GO:0051539">
    <property type="term" value="F:4 iron, 4 sulfur cluster binding"/>
    <property type="evidence" value="ECO:0007669"/>
    <property type="project" value="UniProtKB-UniRule"/>
</dbReference>
<dbReference type="InterPro" id="IPR027417">
    <property type="entry name" value="P-loop_NTPase"/>
</dbReference>
<comment type="subcellular location">
    <subcellularLocation>
        <location evidence="13">Nucleus</location>
    </subcellularLocation>
    <subcellularLocation>
        <location evidence="13">Chromosome</location>
    </subcellularLocation>
</comment>
<keyword evidence="13" id="KW-0411">Iron-sulfur</keyword>
<dbReference type="Pfam" id="PF08696">
    <property type="entry name" value="Dna2"/>
    <property type="match status" value="1"/>
</dbReference>
<evidence type="ECO:0000256" key="1">
    <source>
        <dbReference type="ARBA" id="ARBA00001966"/>
    </source>
</evidence>
<evidence type="ECO:0000256" key="12">
    <source>
        <dbReference type="ARBA" id="ARBA00047995"/>
    </source>
</evidence>
<evidence type="ECO:0000259" key="15">
    <source>
        <dbReference type="Pfam" id="PF13086"/>
    </source>
</evidence>
<protein>
    <recommendedName>
        <fullName evidence="13">DNA replication ATP-dependent helicase/nuclease</fullName>
        <ecNumber evidence="13">3.1.-.-</ecNumber>
        <ecNumber evidence="13">3.6.4.12</ecNumber>
    </recommendedName>
</protein>
<evidence type="ECO:0000259" key="14">
    <source>
        <dbReference type="Pfam" id="PF08696"/>
    </source>
</evidence>
<keyword evidence="8 13" id="KW-0347">Helicase</keyword>
<keyword evidence="13" id="KW-0227">DNA damage</keyword>
<name>A0A3B0QJ53_PSOOV</name>
<comment type="cofactor">
    <cofactor evidence="1">
        <name>[4Fe-4S] cluster</name>
        <dbReference type="ChEBI" id="CHEBI:49883"/>
    </cofactor>
</comment>
<dbReference type="GO" id="GO:0016887">
    <property type="term" value="F:ATP hydrolysis activity"/>
    <property type="evidence" value="ECO:0007669"/>
    <property type="project" value="RHEA"/>
</dbReference>
<dbReference type="GO" id="GO:0033567">
    <property type="term" value="P:DNA replication, Okazaki fragment processing"/>
    <property type="evidence" value="ECO:0007669"/>
    <property type="project" value="UniProtKB-UniRule"/>
</dbReference>
<evidence type="ECO:0000256" key="7">
    <source>
        <dbReference type="ARBA" id="ARBA00022801"/>
    </source>
</evidence>
<dbReference type="CDD" id="cd22318">
    <property type="entry name" value="DNA2_N-like"/>
    <property type="match status" value="1"/>
</dbReference>
<dbReference type="Gene3D" id="3.40.50.300">
    <property type="entry name" value="P-loop containing nucleotide triphosphate hydrolases"/>
    <property type="match status" value="2"/>
</dbReference>
<evidence type="ECO:0000256" key="2">
    <source>
        <dbReference type="ARBA" id="ARBA00007913"/>
    </source>
</evidence>
<dbReference type="GO" id="GO:0005524">
    <property type="term" value="F:ATP binding"/>
    <property type="evidence" value="ECO:0007669"/>
    <property type="project" value="UniProtKB-UniRule"/>
</dbReference>
<dbReference type="EC" id="3.6.4.12" evidence="13"/>
<evidence type="ECO:0000256" key="11">
    <source>
        <dbReference type="ARBA" id="ARBA00023268"/>
    </source>
</evidence>
<dbReference type="PANTHER" id="PTHR10887">
    <property type="entry name" value="DNA2/NAM7 HELICASE FAMILY"/>
    <property type="match status" value="1"/>
</dbReference>